<keyword evidence="2" id="KW-1133">Transmembrane helix</keyword>
<comment type="caution">
    <text evidence="3">The sequence shown here is derived from an EMBL/GenBank/DDBJ whole genome shotgun (WGS) entry which is preliminary data.</text>
</comment>
<accession>A0AA40G3Z3</accession>
<keyword evidence="4" id="KW-1185">Reference proteome</keyword>
<gene>
    <name evidence="3" type="ORF">K0M31_018782</name>
</gene>
<sequence length="121" mass="13110">MYHGPAIDHTIGSSCSASDLQQPRSPRPRRRRRVAAAPGVADDADNDDEHLYHEPAYVVLDVQSDENHGHGIACHAAPRPGRRRAGGNAIRILLLATAAAFLALAVSPGKFHNYSSTYIYI</sequence>
<evidence type="ECO:0000313" key="3">
    <source>
        <dbReference type="EMBL" id="KAK1130666.1"/>
    </source>
</evidence>
<feature type="region of interest" description="Disordered" evidence="1">
    <location>
        <begin position="1"/>
        <end position="48"/>
    </location>
</feature>
<dbReference type="EMBL" id="JAHYIQ010000007">
    <property type="protein sequence ID" value="KAK1130666.1"/>
    <property type="molecule type" value="Genomic_DNA"/>
</dbReference>
<organism evidence="3 4">
    <name type="scientific">Melipona bicolor</name>
    <dbReference type="NCBI Taxonomy" id="60889"/>
    <lineage>
        <taxon>Eukaryota</taxon>
        <taxon>Metazoa</taxon>
        <taxon>Ecdysozoa</taxon>
        <taxon>Arthropoda</taxon>
        <taxon>Hexapoda</taxon>
        <taxon>Insecta</taxon>
        <taxon>Pterygota</taxon>
        <taxon>Neoptera</taxon>
        <taxon>Endopterygota</taxon>
        <taxon>Hymenoptera</taxon>
        <taxon>Apocrita</taxon>
        <taxon>Aculeata</taxon>
        <taxon>Apoidea</taxon>
        <taxon>Anthophila</taxon>
        <taxon>Apidae</taxon>
        <taxon>Melipona</taxon>
    </lineage>
</organism>
<evidence type="ECO:0000256" key="1">
    <source>
        <dbReference type="SAM" id="MobiDB-lite"/>
    </source>
</evidence>
<proteinExistence type="predicted"/>
<dbReference type="AlphaFoldDB" id="A0AA40G3Z3"/>
<reference evidence="3" key="1">
    <citation type="submission" date="2021-10" db="EMBL/GenBank/DDBJ databases">
        <title>Melipona bicolor Genome sequencing and assembly.</title>
        <authorList>
            <person name="Araujo N.S."/>
            <person name="Arias M.C."/>
        </authorList>
    </citation>
    <scope>NUCLEOTIDE SEQUENCE</scope>
    <source>
        <strain evidence="3">USP_2M_L1-L4_2017</strain>
        <tissue evidence="3">Whole body</tissue>
    </source>
</reference>
<keyword evidence="2" id="KW-0812">Transmembrane</keyword>
<protein>
    <submittedName>
        <fullName evidence="3">Uncharacterized protein</fullName>
    </submittedName>
</protein>
<feature type="transmembrane region" description="Helical" evidence="2">
    <location>
        <begin position="89"/>
        <end position="107"/>
    </location>
</feature>
<evidence type="ECO:0000256" key="2">
    <source>
        <dbReference type="SAM" id="Phobius"/>
    </source>
</evidence>
<name>A0AA40G3Z3_9HYME</name>
<keyword evidence="2" id="KW-0472">Membrane</keyword>
<feature type="compositionally biased region" description="Polar residues" evidence="1">
    <location>
        <begin position="11"/>
        <end position="22"/>
    </location>
</feature>
<dbReference type="Proteomes" id="UP001177670">
    <property type="component" value="Unassembled WGS sequence"/>
</dbReference>
<evidence type="ECO:0000313" key="4">
    <source>
        <dbReference type="Proteomes" id="UP001177670"/>
    </source>
</evidence>